<dbReference type="Proteomes" id="UP000058114">
    <property type="component" value="Chromosome"/>
</dbReference>
<dbReference type="EMBL" id="CP013067">
    <property type="protein sequence ID" value="ALP43288.1"/>
    <property type="molecule type" value="Genomic_DNA"/>
</dbReference>
<reference evidence="2" key="1">
    <citation type="submission" date="2015-10" db="EMBL/GenBank/DDBJ databases">
        <title>Complete Genome Sequence of Aeromonas schubertii strain WL1483.</title>
        <authorList>
            <person name="Liu L."/>
        </authorList>
    </citation>
    <scope>NUCLEOTIDE SEQUENCE [LARGE SCALE GENOMIC DNA]</scope>
    <source>
        <strain evidence="2">WL1483</strain>
    </source>
</reference>
<proteinExistence type="predicted"/>
<evidence type="ECO:0000313" key="2">
    <source>
        <dbReference type="Proteomes" id="UP000058114"/>
    </source>
</evidence>
<organism evidence="1 2">
    <name type="scientific">Aeromonas schubertii</name>
    <dbReference type="NCBI Taxonomy" id="652"/>
    <lineage>
        <taxon>Bacteria</taxon>
        <taxon>Pseudomonadati</taxon>
        <taxon>Pseudomonadota</taxon>
        <taxon>Gammaproteobacteria</taxon>
        <taxon>Aeromonadales</taxon>
        <taxon>Aeromonadaceae</taxon>
        <taxon>Aeromonas</taxon>
    </lineage>
</organism>
<protein>
    <submittedName>
        <fullName evidence="1">Phage protein</fullName>
    </submittedName>
</protein>
<accession>A0A0S2SNK8</accession>
<evidence type="ECO:0000313" key="1">
    <source>
        <dbReference type="EMBL" id="ALP43288.1"/>
    </source>
</evidence>
<dbReference type="InterPro" id="IPR009678">
    <property type="entry name" value="Phage_tail_completion_R"/>
</dbReference>
<gene>
    <name evidence="1" type="ORF">WL1483_3869</name>
</gene>
<dbReference type="PATRIC" id="fig|652.5.peg.3832"/>
<dbReference type="Pfam" id="PF06891">
    <property type="entry name" value="P2_Phage_GpR"/>
    <property type="match status" value="1"/>
</dbReference>
<sequence>MSSQGYYLQALHQALIAVLPPKCQRLLDSWMEQGQLRLEPKNMGPTGVNVALLTYRAVYTLEGLPFRECDPAVLLATVCAWLQDHDDQRAAFELPDPEFAITENDEHSADLEVQVEFVEPLRLSPDPQGPVLWNGQRWAVTPYEIWVADRALLQVGATPAHTVGGEA</sequence>
<name>A0A0S2SNK8_9GAMM</name>
<dbReference type="RefSeq" id="WP_060587488.1">
    <property type="nucleotide sequence ID" value="NZ_CP013067.1"/>
</dbReference>
<reference evidence="1 2" key="2">
    <citation type="journal article" date="2016" name="Genome Announc.">
        <title>Complete Genome Sequence of the Highly Virulent Aeromonas schubertii Strain WL1483, Isolated from Diseased Snakehead Fish (Channa argus) in China.</title>
        <authorList>
            <person name="Liu L."/>
            <person name="Li N."/>
            <person name="Zhang D."/>
            <person name="Fu X."/>
            <person name="Shi C."/>
            <person name="Lin Q."/>
            <person name="Hao G."/>
        </authorList>
    </citation>
    <scope>NUCLEOTIDE SEQUENCE [LARGE SCALE GENOMIC DNA]</scope>
    <source>
        <strain evidence="1 2">WL1483</strain>
    </source>
</reference>
<dbReference type="KEGG" id="asr:WL1483_3869"/>
<dbReference type="AlphaFoldDB" id="A0A0S2SNK8"/>